<feature type="compositionally biased region" description="Low complexity" evidence="1">
    <location>
        <begin position="74"/>
        <end position="100"/>
    </location>
</feature>
<feature type="region of interest" description="Disordered" evidence="1">
    <location>
        <begin position="159"/>
        <end position="186"/>
    </location>
</feature>
<protein>
    <recommendedName>
        <fullName evidence="2">Complex 1 LYR protein domain-containing protein</fullName>
    </recommendedName>
</protein>
<dbReference type="Pfam" id="PF05347">
    <property type="entry name" value="Complex1_LYR"/>
    <property type="match status" value="1"/>
</dbReference>
<reference evidence="3 4" key="1">
    <citation type="submission" date="2019-03" db="EMBL/GenBank/DDBJ databases">
        <title>Rhodosporidium diobovatum UCD-FST 08-225 genome sequencing, assembly, and annotation.</title>
        <authorList>
            <person name="Fakankun I.U."/>
            <person name="Fristensky B."/>
            <person name="Levin D.B."/>
        </authorList>
    </citation>
    <scope>NUCLEOTIDE SEQUENCE [LARGE SCALE GENOMIC DNA]</scope>
    <source>
        <strain evidence="3 4">UCD-FST 08-225</strain>
    </source>
</reference>
<evidence type="ECO:0000256" key="1">
    <source>
        <dbReference type="SAM" id="MobiDB-lite"/>
    </source>
</evidence>
<dbReference type="GO" id="GO:0016226">
    <property type="term" value="P:iron-sulfur cluster assembly"/>
    <property type="evidence" value="ECO:0007669"/>
    <property type="project" value="TreeGrafter"/>
</dbReference>
<proteinExistence type="predicted"/>
<dbReference type="STRING" id="5288.A0A5C5G105"/>
<dbReference type="OrthoDB" id="275715at2759"/>
<evidence type="ECO:0000259" key="2">
    <source>
        <dbReference type="Pfam" id="PF05347"/>
    </source>
</evidence>
<dbReference type="AlphaFoldDB" id="A0A5C5G105"/>
<sequence>MSARARTLAALPRQLQVSPSTAISRTHLLALYKEQLRVAHTFGSYNFREYFLRRTRNKFRAELPALLDAAYASPSSSAASPSTSSSSSPAPHASTSTAPSKEVNGGADSPARTPEDRLREWYTESLGELAVMARAAIVNGMYEAPKLVIEGRGRAMAVGGGGAGVEASYGGGGQPADPENPQVGTQ</sequence>
<evidence type="ECO:0000313" key="3">
    <source>
        <dbReference type="EMBL" id="TNY22763.1"/>
    </source>
</evidence>
<dbReference type="InterPro" id="IPR008011">
    <property type="entry name" value="Complex1_LYR_dom"/>
</dbReference>
<gene>
    <name evidence="3" type="ORF">DMC30DRAFT_410876</name>
</gene>
<dbReference type="Proteomes" id="UP000311382">
    <property type="component" value="Unassembled WGS sequence"/>
</dbReference>
<name>A0A5C5G105_9BASI</name>
<feature type="region of interest" description="Disordered" evidence="1">
    <location>
        <begin position="74"/>
        <end position="117"/>
    </location>
</feature>
<dbReference type="GO" id="GO:0005739">
    <property type="term" value="C:mitochondrion"/>
    <property type="evidence" value="ECO:0007669"/>
    <property type="project" value="TreeGrafter"/>
</dbReference>
<dbReference type="EMBL" id="SOZI01000020">
    <property type="protein sequence ID" value="TNY22763.1"/>
    <property type="molecule type" value="Genomic_DNA"/>
</dbReference>
<dbReference type="PANTHER" id="PTHR13166:SF7">
    <property type="entry name" value="LYR MOTIF-CONTAINING PROTEIN 4"/>
    <property type="match status" value="1"/>
</dbReference>
<evidence type="ECO:0000313" key="4">
    <source>
        <dbReference type="Proteomes" id="UP000311382"/>
    </source>
</evidence>
<organism evidence="3 4">
    <name type="scientific">Rhodotorula diobovata</name>
    <dbReference type="NCBI Taxonomy" id="5288"/>
    <lineage>
        <taxon>Eukaryota</taxon>
        <taxon>Fungi</taxon>
        <taxon>Dikarya</taxon>
        <taxon>Basidiomycota</taxon>
        <taxon>Pucciniomycotina</taxon>
        <taxon>Microbotryomycetes</taxon>
        <taxon>Sporidiobolales</taxon>
        <taxon>Sporidiobolaceae</taxon>
        <taxon>Rhodotorula</taxon>
    </lineage>
</organism>
<dbReference type="InterPro" id="IPR051522">
    <property type="entry name" value="ISC_assembly_LYR"/>
</dbReference>
<dbReference type="PANTHER" id="PTHR13166">
    <property type="entry name" value="PROTEIN C6ORF149"/>
    <property type="match status" value="1"/>
</dbReference>
<keyword evidence="4" id="KW-1185">Reference proteome</keyword>
<dbReference type="GO" id="GO:1990221">
    <property type="term" value="C:L-cysteine desulfurase complex"/>
    <property type="evidence" value="ECO:0007669"/>
    <property type="project" value="TreeGrafter"/>
</dbReference>
<accession>A0A5C5G105</accession>
<feature type="compositionally biased region" description="Gly residues" evidence="1">
    <location>
        <begin position="159"/>
        <end position="174"/>
    </location>
</feature>
<feature type="domain" description="Complex 1 LYR protein" evidence="2">
    <location>
        <begin position="29"/>
        <end position="61"/>
    </location>
</feature>
<comment type="caution">
    <text evidence="3">The sequence shown here is derived from an EMBL/GenBank/DDBJ whole genome shotgun (WGS) entry which is preliminary data.</text>
</comment>